<protein>
    <recommendedName>
        <fullName evidence="8">Rhodopsin domain-containing protein</fullName>
    </recommendedName>
</protein>
<feature type="compositionally biased region" description="Polar residues" evidence="6">
    <location>
        <begin position="279"/>
        <end position="299"/>
    </location>
</feature>
<comment type="similarity">
    <text evidence="5">Belongs to the SAT4 family.</text>
</comment>
<feature type="transmembrane region" description="Helical" evidence="7">
    <location>
        <begin position="6"/>
        <end position="26"/>
    </location>
</feature>
<dbReference type="InterPro" id="IPR052337">
    <property type="entry name" value="SAT4-like"/>
</dbReference>
<gene>
    <name evidence="9" type="ORF">Tdes44962_MAKER04568</name>
</gene>
<keyword evidence="2 7" id="KW-0812">Transmembrane</keyword>
<feature type="transmembrane region" description="Helical" evidence="7">
    <location>
        <begin position="207"/>
        <end position="229"/>
    </location>
</feature>
<dbReference type="PANTHER" id="PTHR33048">
    <property type="entry name" value="PTH11-LIKE INTEGRAL MEMBRANE PROTEIN (AFU_ORTHOLOGUE AFUA_5G11245)"/>
    <property type="match status" value="1"/>
</dbReference>
<evidence type="ECO:0000256" key="2">
    <source>
        <dbReference type="ARBA" id="ARBA00022692"/>
    </source>
</evidence>
<accession>A0A9W7SM82</accession>
<evidence type="ECO:0000256" key="5">
    <source>
        <dbReference type="ARBA" id="ARBA00038359"/>
    </source>
</evidence>
<feature type="domain" description="Rhodopsin" evidence="8">
    <location>
        <begin position="22"/>
        <end position="266"/>
    </location>
</feature>
<feature type="region of interest" description="Disordered" evidence="6">
    <location>
        <begin position="279"/>
        <end position="302"/>
    </location>
</feature>
<evidence type="ECO:0000256" key="3">
    <source>
        <dbReference type="ARBA" id="ARBA00022989"/>
    </source>
</evidence>
<feature type="transmembrane region" description="Helical" evidence="7">
    <location>
        <begin position="127"/>
        <end position="154"/>
    </location>
</feature>
<dbReference type="Proteomes" id="UP001138500">
    <property type="component" value="Unassembled WGS sequence"/>
</dbReference>
<feature type="transmembrane region" description="Helical" evidence="7">
    <location>
        <begin position="174"/>
        <end position="195"/>
    </location>
</feature>
<dbReference type="GO" id="GO:0016020">
    <property type="term" value="C:membrane"/>
    <property type="evidence" value="ECO:0007669"/>
    <property type="project" value="UniProtKB-SubCell"/>
</dbReference>
<proteinExistence type="inferred from homology"/>
<reference evidence="9 10" key="1">
    <citation type="journal article" date="2018" name="IMA Fungus">
        <title>IMA Genome-F 10: Nine draft genome sequences of Claviceps purpurea s.lat., including C. arundinis, C. humidiphila, and C. cf. spartinae, pseudomolecules for the pitch canker pathogen Fusarium circinatum, draft genome of Davidsoniella eucalypti, Grosmannia galeiformis, Quambalaria eucalypti, and Teratosphaeria destructans.</title>
        <authorList>
            <person name="Wingfield B.D."/>
            <person name="Liu M."/>
            <person name="Nguyen H.D."/>
            <person name="Lane F.A."/>
            <person name="Morgan S.W."/>
            <person name="De Vos L."/>
            <person name="Wilken P.M."/>
            <person name="Duong T.A."/>
            <person name="Aylward J."/>
            <person name="Coetzee M.P."/>
            <person name="Dadej K."/>
            <person name="De Beer Z.W."/>
            <person name="Findlay W."/>
            <person name="Havenga M."/>
            <person name="Kolarik M."/>
            <person name="Menzies J.G."/>
            <person name="Naidoo K."/>
            <person name="Pochopski O."/>
            <person name="Shoukouhi P."/>
            <person name="Santana Q.C."/>
            <person name="Seifert K.A."/>
            <person name="Soal N."/>
            <person name="Steenkamp E.T."/>
            <person name="Tatham C.T."/>
            <person name="van der Nest M.A."/>
            <person name="Wingfield M.J."/>
        </authorList>
    </citation>
    <scope>NUCLEOTIDE SEQUENCE [LARGE SCALE GENOMIC DNA]</scope>
    <source>
        <strain evidence="9">CMW44962</strain>
    </source>
</reference>
<organism evidence="9 10">
    <name type="scientific">Teratosphaeria destructans</name>
    <dbReference type="NCBI Taxonomy" id="418781"/>
    <lineage>
        <taxon>Eukaryota</taxon>
        <taxon>Fungi</taxon>
        <taxon>Dikarya</taxon>
        <taxon>Ascomycota</taxon>
        <taxon>Pezizomycotina</taxon>
        <taxon>Dothideomycetes</taxon>
        <taxon>Dothideomycetidae</taxon>
        <taxon>Mycosphaerellales</taxon>
        <taxon>Teratosphaeriaceae</taxon>
        <taxon>Teratosphaeria</taxon>
    </lineage>
</organism>
<dbReference type="AlphaFoldDB" id="A0A9W7SM82"/>
<keyword evidence="10" id="KW-1185">Reference proteome</keyword>
<evidence type="ECO:0000256" key="4">
    <source>
        <dbReference type="ARBA" id="ARBA00023136"/>
    </source>
</evidence>
<comment type="subcellular location">
    <subcellularLocation>
        <location evidence="1">Membrane</location>
        <topology evidence="1">Multi-pass membrane protein</topology>
    </subcellularLocation>
</comment>
<name>A0A9W7SM82_9PEZI</name>
<dbReference type="InterPro" id="IPR049326">
    <property type="entry name" value="Rhodopsin_dom_fungi"/>
</dbReference>
<comment type="caution">
    <text evidence="9">The sequence shown here is derived from an EMBL/GenBank/DDBJ whole genome shotgun (WGS) entry which is preliminary data.</text>
</comment>
<dbReference type="PANTHER" id="PTHR33048:SF152">
    <property type="entry name" value="INTEGRAL MEMBRANE PROTEIN"/>
    <property type="match status" value="1"/>
</dbReference>
<dbReference type="EMBL" id="RIBY02002189">
    <property type="protein sequence ID" value="KAH9823609.1"/>
    <property type="molecule type" value="Genomic_DNA"/>
</dbReference>
<dbReference type="OrthoDB" id="2988756at2759"/>
<feature type="transmembrane region" description="Helical" evidence="7">
    <location>
        <begin position="96"/>
        <end position="115"/>
    </location>
</feature>
<evidence type="ECO:0000313" key="10">
    <source>
        <dbReference type="Proteomes" id="UP001138500"/>
    </source>
</evidence>
<feature type="transmembrane region" description="Helical" evidence="7">
    <location>
        <begin position="38"/>
        <end position="60"/>
    </location>
</feature>
<evidence type="ECO:0000259" key="8">
    <source>
        <dbReference type="Pfam" id="PF20684"/>
    </source>
</evidence>
<keyword evidence="3 7" id="KW-1133">Transmembrane helix</keyword>
<evidence type="ECO:0000256" key="7">
    <source>
        <dbReference type="SAM" id="Phobius"/>
    </source>
</evidence>
<sequence>MAYSLLAETFTEYGIAVSFLLLRFFARIKMVGIRGLQLGDAFAAAAVIFYSLMTAGIYLLEEHGNNIGLTAQTAMEVPDSKVPELILGSKLAFLNWIWYLCFLWCLKGVLLDLYYKIGTGLASHERVAVAMGVFTFASWLVCVLTHVCICLPPWRSWQIKPYPGDNCTIRGPNYIVIATMNCLTDFGIMLIPMPLLFKVKVHWSKKLVLGAFFGSGMFVIIATILRAYYSLRSISDLPIALGWADREGFVAAITVSLPGIKPLFSKKTWFPESSQPRNQAYGSEGFSSGFTKTAGSGTDSRPDPIDRYFEMQTNHAWRHGRGVQRLGSGASDEEEIIADESCAGFKAHDNIGHDIYVTREYRVSREESSRE</sequence>
<evidence type="ECO:0000256" key="1">
    <source>
        <dbReference type="ARBA" id="ARBA00004141"/>
    </source>
</evidence>
<evidence type="ECO:0000313" key="9">
    <source>
        <dbReference type="EMBL" id="KAH9823609.1"/>
    </source>
</evidence>
<evidence type="ECO:0000256" key="6">
    <source>
        <dbReference type="SAM" id="MobiDB-lite"/>
    </source>
</evidence>
<reference evidence="9 10" key="2">
    <citation type="journal article" date="2021" name="Curr. Genet.">
        <title>Genetic response to nitrogen starvation in the aggressive Eucalyptus foliar pathogen Teratosphaeria destructans.</title>
        <authorList>
            <person name="Havenga M."/>
            <person name="Wingfield B.D."/>
            <person name="Wingfield M.J."/>
            <person name="Dreyer L.L."/>
            <person name="Roets F."/>
            <person name="Aylward J."/>
        </authorList>
    </citation>
    <scope>NUCLEOTIDE SEQUENCE [LARGE SCALE GENOMIC DNA]</scope>
    <source>
        <strain evidence="9">CMW44962</strain>
    </source>
</reference>
<keyword evidence="4 7" id="KW-0472">Membrane</keyword>
<dbReference type="Pfam" id="PF20684">
    <property type="entry name" value="Fung_rhodopsin"/>
    <property type="match status" value="1"/>
</dbReference>